<gene>
    <name evidence="2" type="ORF">PQG89_03070</name>
</gene>
<accession>A0AAW6HZY5</accession>
<name>A0AAW6HZY5_9BACT</name>
<comment type="caution">
    <text evidence="2">The sequence shown here is derived from an EMBL/GenBank/DDBJ whole genome shotgun (WGS) entry which is preliminary data.</text>
</comment>
<reference evidence="2" key="1">
    <citation type="submission" date="2023-01" db="EMBL/GenBank/DDBJ databases">
        <title>Exploring GABA producing Bacteroides strains toward improving mental health.</title>
        <authorList>
            <person name="Yousuf B."/>
            <person name="Bouhlel N.E."/>
            <person name="Mottawea W."/>
            <person name="Hammami R."/>
        </authorList>
    </citation>
    <scope>NUCLEOTIDE SEQUENCE</scope>
    <source>
        <strain evidence="2">UO.H1047</strain>
    </source>
</reference>
<organism evidence="2 3">
    <name type="scientific">Parabacteroides johnsonii</name>
    <dbReference type="NCBI Taxonomy" id="387661"/>
    <lineage>
        <taxon>Bacteria</taxon>
        <taxon>Pseudomonadati</taxon>
        <taxon>Bacteroidota</taxon>
        <taxon>Bacteroidia</taxon>
        <taxon>Bacteroidales</taxon>
        <taxon>Tannerellaceae</taxon>
        <taxon>Parabacteroides</taxon>
    </lineage>
</organism>
<protein>
    <submittedName>
        <fullName evidence="2">Type II toxin-antitoxin system RelE/ParE family toxin</fullName>
    </submittedName>
</protein>
<dbReference type="Pfam" id="PF05016">
    <property type="entry name" value="ParE_toxin"/>
    <property type="match status" value="1"/>
</dbReference>
<proteinExistence type="predicted"/>
<evidence type="ECO:0000313" key="3">
    <source>
        <dbReference type="Proteomes" id="UP001213646"/>
    </source>
</evidence>
<dbReference type="SUPFAM" id="SSF143011">
    <property type="entry name" value="RelE-like"/>
    <property type="match status" value="1"/>
</dbReference>
<dbReference type="InterPro" id="IPR007712">
    <property type="entry name" value="RelE/ParE_toxin"/>
</dbReference>
<dbReference type="Gene3D" id="3.30.2310.20">
    <property type="entry name" value="RelE-like"/>
    <property type="match status" value="1"/>
</dbReference>
<dbReference type="RefSeq" id="WP_195484787.1">
    <property type="nucleotide sequence ID" value="NZ_CALEGY010000033.1"/>
</dbReference>
<keyword evidence="1" id="KW-1277">Toxin-antitoxin system</keyword>
<evidence type="ECO:0000256" key="1">
    <source>
        <dbReference type="ARBA" id="ARBA00022649"/>
    </source>
</evidence>
<dbReference type="Proteomes" id="UP001213646">
    <property type="component" value="Unassembled WGS sequence"/>
</dbReference>
<evidence type="ECO:0000313" key="2">
    <source>
        <dbReference type="EMBL" id="MDC7148407.1"/>
    </source>
</evidence>
<dbReference type="EMBL" id="JAQPYX010000027">
    <property type="protein sequence ID" value="MDC7148407.1"/>
    <property type="molecule type" value="Genomic_DNA"/>
</dbReference>
<dbReference type="InterPro" id="IPR035093">
    <property type="entry name" value="RelE/ParE_toxin_dom_sf"/>
</dbReference>
<dbReference type="AlphaFoldDB" id="A0AAW6HZY5"/>
<sequence length="104" mass="12373">MRIDIAWSDNAIALLDNIYRFYSEKSQTAAIRLYNRLLDSAEPLRVFPQAGPVEPLLKGYDCEFRSLVVEKHYKLIYTFTDELIEIHAVWDCRQEGWRLQEMFK</sequence>